<dbReference type="CDD" id="cd13400">
    <property type="entry name" value="LT_IagB-like"/>
    <property type="match status" value="1"/>
</dbReference>
<gene>
    <name evidence="2" type="ORF">ABT56_18885</name>
</gene>
<dbReference type="Proteomes" id="UP000036097">
    <property type="component" value="Unassembled WGS sequence"/>
</dbReference>
<dbReference type="RefSeq" id="WP_047880527.1">
    <property type="nucleotide sequence ID" value="NZ_LDOT01000032.1"/>
</dbReference>
<dbReference type="SUPFAM" id="SSF53955">
    <property type="entry name" value="Lysozyme-like"/>
    <property type="match status" value="1"/>
</dbReference>
<evidence type="ECO:0000313" key="3">
    <source>
        <dbReference type="Proteomes" id="UP000036097"/>
    </source>
</evidence>
<protein>
    <recommendedName>
        <fullName evidence="1">Transglycosylase SLT domain-containing protein</fullName>
    </recommendedName>
</protein>
<dbReference type="InterPro" id="IPR023346">
    <property type="entry name" value="Lysozyme-like_dom_sf"/>
</dbReference>
<name>A0A0J1GVT8_9GAMM</name>
<comment type="caution">
    <text evidence="2">The sequence shown here is derived from an EMBL/GenBank/DDBJ whole genome shotgun (WGS) entry which is preliminary data.</text>
</comment>
<evidence type="ECO:0000313" key="2">
    <source>
        <dbReference type="EMBL" id="KLV03564.1"/>
    </source>
</evidence>
<dbReference type="InterPro" id="IPR008258">
    <property type="entry name" value="Transglycosylase_SLT_dom_1"/>
</dbReference>
<dbReference type="PATRIC" id="fig|1195763.3.peg.4035"/>
<reference evidence="2 3" key="1">
    <citation type="submission" date="2015-05" db="EMBL/GenBank/DDBJ databases">
        <title>Photobacterium galathea sp. nov.</title>
        <authorList>
            <person name="Machado H."/>
            <person name="Gram L."/>
        </authorList>
    </citation>
    <scope>NUCLEOTIDE SEQUENCE [LARGE SCALE GENOMIC DNA]</scope>
    <source>
        <strain evidence="2 3">CGMCC 1.12159</strain>
    </source>
</reference>
<accession>A0A0J1GVT8</accession>
<feature type="domain" description="Transglycosylase SLT" evidence="1">
    <location>
        <begin position="21"/>
        <end position="135"/>
    </location>
</feature>
<proteinExistence type="predicted"/>
<dbReference type="AlphaFoldDB" id="A0A0J1GVT8"/>
<keyword evidence="3" id="KW-1185">Reference proteome</keyword>
<organism evidence="2 3">
    <name type="scientific">Photobacterium aquae</name>
    <dbReference type="NCBI Taxonomy" id="1195763"/>
    <lineage>
        <taxon>Bacteria</taxon>
        <taxon>Pseudomonadati</taxon>
        <taxon>Pseudomonadota</taxon>
        <taxon>Gammaproteobacteria</taxon>
        <taxon>Vibrionales</taxon>
        <taxon>Vibrionaceae</taxon>
        <taxon>Photobacterium</taxon>
    </lineage>
</organism>
<dbReference type="STRING" id="1195763.ABT56_18885"/>
<dbReference type="Pfam" id="PF01464">
    <property type="entry name" value="SLT"/>
    <property type="match status" value="1"/>
</dbReference>
<dbReference type="EMBL" id="LDOT01000032">
    <property type="protein sequence ID" value="KLV03564.1"/>
    <property type="molecule type" value="Genomic_DNA"/>
</dbReference>
<dbReference type="Gene3D" id="1.10.530.10">
    <property type="match status" value="1"/>
</dbReference>
<evidence type="ECO:0000259" key="1">
    <source>
        <dbReference type="Pfam" id="PF01464"/>
    </source>
</evidence>
<sequence length="150" mass="17328">MIIFALVLSKPIFAKNTYYNCFNNAGEKYNINIDILMAVAYTESSFDPHAINCSNRDESCDYGLMQINSWWLNELKQYDLDIDDLLKPCLNIHIGAWILASNFQSFGYSWDTIGKYNVGNKSSKAAIDAKMKYIKKVKENYVYFINKEDV</sequence>